<dbReference type="Pfam" id="PF13414">
    <property type="entry name" value="TPR_11"/>
    <property type="match status" value="3"/>
</dbReference>
<feature type="repeat" description="TPR" evidence="3">
    <location>
        <begin position="78"/>
        <end position="111"/>
    </location>
</feature>
<feature type="repeat" description="TPR" evidence="3">
    <location>
        <begin position="377"/>
        <end position="410"/>
    </location>
</feature>
<dbReference type="PATRIC" id="fig|1637645.4.peg.1341"/>
<dbReference type="Pfam" id="PF13578">
    <property type="entry name" value="Methyltransf_24"/>
    <property type="match status" value="1"/>
</dbReference>
<dbReference type="PROSITE" id="PS50005">
    <property type="entry name" value="TPR"/>
    <property type="match status" value="6"/>
</dbReference>
<dbReference type="InterPro" id="IPR029063">
    <property type="entry name" value="SAM-dependent_MTases_sf"/>
</dbReference>
<sequence length="616" mass="70948">MEPIVSLESSVQQLDKQAEDYLRKKKYSEAIAVCQQALKIQPNLKSYKTLGLAFQSQGQLETSLQCYVKALEIKPDDAEVYHNIASIYAQKKQWQDAMISYQVALRLDPKDENNYLNLGNVLAKLGQLEEAIACYHQLINLNPNIAIVYQKLGDALFQLKRWDDAIFAFRRVLELNQNSLWSYLHLGKIYIQKQQWDNAIAACHQAIKINPKAAWSYNNLGDAFSEKKQWHDAVIAYLYAIKIRENPFNASFINTIYERLGYAIRQQINQSSFEKVFDGYYQVFQMNSEKLSINYSINIAELGFTPNHAEPYLQLGEALVQCQQFEAAIIFHKLADKIQPNHPEVFIKIKQVLHQQQKFQQVITECYQSIQKNPNSPDAYTTLGNLLTQQGQAKEAILYHQKALVLKGWDLCQQRNYQFTQDWFSNNIRTWQEHLKFLSNTPELNILEIGSYQGMSTCWFLDYILTHPTAKITCIDPYFKPEFEQNINQTGFPEKVIKMIGYSQDILSSLQPNFYDIVYIDGCHQAMPALQDTLQSWRLTKIGGIIIFDDYEVNESDNPDQQAKVGIDCFLNWVSDAITVIHKGYQLMIIKTATGLKDEEIDSYSKVISISATESG</sequence>
<feature type="repeat" description="TPR" evidence="3">
    <location>
        <begin position="146"/>
        <end position="179"/>
    </location>
</feature>
<dbReference type="OrthoDB" id="292252at2"/>
<reference evidence="4 5" key="1">
    <citation type="submission" date="2015-06" db="EMBL/GenBank/DDBJ databases">
        <title>Draft genome assembly of filamentous brackish cyanobacterium Limnoraphis robusta strain CS-951.</title>
        <authorList>
            <person name="Willis A."/>
            <person name="Parks M."/>
            <person name="Burford M.A."/>
        </authorList>
    </citation>
    <scope>NUCLEOTIDE SEQUENCE [LARGE SCALE GENOMIC DNA]</scope>
    <source>
        <strain evidence="4 5">CS-951</strain>
    </source>
</reference>
<dbReference type="RefSeq" id="WP_046277846.1">
    <property type="nucleotide sequence ID" value="NZ_LATL02000069.1"/>
</dbReference>
<dbReference type="Pfam" id="PF13181">
    <property type="entry name" value="TPR_8"/>
    <property type="match status" value="2"/>
</dbReference>
<evidence type="ECO:0000256" key="1">
    <source>
        <dbReference type="ARBA" id="ARBA00022737"/>
    </source>
</evidence>
<gene>
    <name evidence="4" type="ORF">WN50_07215</name>
</gene>
<dbReference type="Proteomes" id="UP000033607">
    <property type="component" value="Unassembled WGS sequence"/>
</dbReference>
<proteinExistence type="predicted"/>
<dbReference type="GO" id="GO:0009279">
    <property type="term" value="C:cell outer membrane"/>
    <property type="evidence" value="ECO:0007669"/>
    <property type="project" value="TreeGrafter"/>
</dbReference>
<dbReference type="SMART" id="SM00028">
    <property type="entry name" value="TPR"/>
    <property type="match status" value="10"/>
</dbReference>
<accession>A0A0F5YIK3</accession>
<dbReference type="Gene3D" id="3.40.50.150">
    <property type="entry name" value="Vaccinia Virus protein VP39"/>
    <property type="match status" value="1"/>
</dbReference>
<dbReference type="InterPro" id="IPR050498">
    <property type="entry name" value="Ycf3"/>
</dbReference>
<dbReference type="SUPFAM" id="SSF48452">
    <property type="entry name" value="TPR-like"/>
    <property type="match status" value="2"/>
</dbReference>
<dbReference type="InterPro" id="IPR011990">
    <property type="entry name" value="TPR-like_helical_dom_sf"/>
</dbReference>
<feature type="repeat" description="TPR" evidence="3">
    <location>
        <begin position="180"/>
        <end position="213"/>
    </location>
</feature>
<evidence type="ECO:0008006" key="6">
    <source>
        <dbReference type="Google" id="ProtNLM"/>
    </source>
</evidence>
<dbReference type="GO" id="GO:0046813">
    <property type="term" value="P:receptor-mediated virion attachment to host cell"/>
    <property type="evidence" value="ECO:0007669"/>
    <property type="project" value="TreeGrafter"/>
</dbReference>
<dbReference type="Gene3D" id="1.25.40.10">
    <property type="entry name" value="Tetratricopeptide repeat domain"/>
    <property type="match status" value="5"/>
</dbReference>
<dbReference type="AlphaFoldDB" id="A0A0F5YIK3"/>
<protein>
    <recommendedName>
        <fullName evidence="6">Methyltransferase</fullName>
    </recommendedName>
</protein>
<keyword evidence="2 3" id="KW-0802">TPR repeat</keyword>
<evidence type="ECO:0000256" key="3">
    <source>
        <dbReference type="PROSITE-ProRule" id="PRU00339"/>
    </source>
</evidence>
<dbReference type="PANTHER" id="PTHR44858">
    <property type="entry name" value="TETRATRICOPEPTIDE REPEAT PROTEIN 6"/>
    <property type="match status" value="1"/>
</dbReference>
<dbReference type="PROSITE" id="PS50293">
    <property type="entry name" value="TPR_REGION"/>
    <property type="match status" value="2"/>
</dbReference>
<dbReference type="PANTHER" id="PTHR44858:SF1">
    <property type="entry name" value="UDP-N-ACETYLGLUCOSAMINE--PEPTIDE N-ACETYLGLUCOSAMINYLTRANSFERASE SPINDLY-RELATED"/>
    <property type="match status" value="1"/>
</dbReference>
<evidence type="ECO:0000313" key="4">
    <source>
        <dbReference type="EMBL" id="KKD38744.1"/>
    </source>
</evidence>
<name>A0A0F5YIK3_9CYAN</name>
<organism evidence="4 5">
    <name type="scientific">Limnoraphis robusta CS-951</name>
    <dbReference type="NCBI Taxonomy" id="1637645"/>
    <lineage>
        <taxon>Bacteria</taxon>
        <taxon>Bacillati</taxon>
        <taxon>Cyanobacteriota</taxon>
        <taxon>Cyanophyceae</taxon>
        <taxon>Oscillatoriophycideae</taxon>
        <taxon>Oscillatoriales</taxon>
        <taxon>Sirenicapillariaceae</taxon>
        <taxon>Limnoraphis</taxon>
    </lineage>
</organism>
<feature type="repeat" description="TPR" evidence="3">
    <location>
        <begin position="112"/>
        <end position="145"/>
    </location>
</feature>
<dbReference type="Pfam" id="PF13431">
    <property type="entry name" value="TPR_17"/>
    <property type="match status" value="1"/>
</dbReference>
<feature type="repeat" description="TPR" evidence="3">
    <location>
        <begin position="44"/>
        <end position="77"/>
    </location>
</feature>
<evidence type="ECO:0000313" key="5">
    <source>
        <dbReference type="Proteomes" id="UP000033607"/>
    </source>
</evidence>
<dbReference type="SUPFAM" id="SSF53335">
    <property type="entry name" value="S-adenosyl-L-methionine-dependent methyltransferases"/>
    <property type="match status" value="1"/>
</dbReference>
<keyword evidence="1" id="KW-0677">Repeat</keyword>
<evidence type="ECO:0000256" key="2">
    <source>
        <dbReference type="ARBA" id="ARBA00022803"/>
    </source>
</evidence>
<dbReference type="EMBL" id="LATL02000069">
    <property type="protein sequence ID" value="KKD38744.1"/>
    <property type="molecule type" value="Genomic_DNA"/>
</dbReference>
<dbReference type="InterPro" id="IPR019734">
    <property type="entry name" value="TPR_rpt"/>
</dbReference>
<comment type="caution">
    <text evidence="4">The sequence shown here is derived from an EMBL/GenBank/DDBJ whole genome shotgun (WGS) entry which is preliminary data.</text>
</comment>